<evidence type="ECO:0000256" key="1">
    <source>
        <dbReference type="ARBA" id="ARBA00004656"/>
    </source>
</evidence>
<proteinExistence type="inferred from homology"/>
<dbReference type="Pfam" id="PF16088">
    <property type="entry name" value="BORCS7"/>
    <property type="match status" value="1"/>
</dbReference>
<dbReference type="GO" id="GO:0005765">
    <property type="term" value="C:lysosomal membrane"/>
    <property type="evidence" value="ECO:0007669"/>
    <property type="project" value="UniProtKB-SubCell"/>
</dbReference>
<gene>
    <name evidence="6" type="primary">107361730</name>
</gene>
<reference evidence="6" key="2">
    <citation type="submission" date="2015-06" db="UniProtKB">
        <authorList>
            <consortium name="EnsemblMetazoa"/>
        </authorList>
    </citation>
    <scope>IDENTIFICATION</scope>
</reference>
<sequence>MSSNDTRALFIETKKRLIERLNGNINNWGSLVRQIVRGSKTPELLSQCTKTFANHEHAIGNTETHIDRILQVNKSMLQPIEPKSFDL</sequence>
<evidence type="ECO:0000313" key="7">
    <source>
        <dbReference type="Proteomes" id="UP000015104"/>
    </source>
</evidence>
<protein>
    <recommendedName>
        <fullName evidence="3">BLOC-1-related complex subunit 7</fullName>
    </recommendedName>
</protein>
<evidence type="ECO:0000256" key="2">
    <source>
        <dbReference type="ARBA" id="ARBA00005433"/>
    </source>
</evidence>
<evidence type="ECO:0000256" key="4">
    <source>
        <dbReference type="ARBA" id="ARBA00023136"/>
    </source>
</evidence>
<dbReference type="STRING" id="32264.T1JQG5"/>
<keyword evidence="7" id="KW-1185">Reference proteome</keyword>
<dbReference type="EMBL" id="CAEY01000437">
    <property type="status" value="NOT_ANNOTATED_CDS"/>
    <property type="molecule type" value="Genomic_DNA"/>
</dbReference>
<evidence type="ECO:0000256" key="5">
    <source>
        <dbReference type="ARBA" id="ARBA00023228"/>
    </source>
</evidence>
<reference evidence="7" key="1">
    <citation type="submission" date="2011-08" db="EMBL/GenBank/DDBJ databases">
        <authorList>
            <person name="Rombauts S."/>
        </authorList>
    </citation>
    <scope>NUCLEOTIDE SEQUENCE</scope>
    <source>
        <strain evidence="7">London</strain>
    </source>
</reference>
<dbReference type="Proteomes" id="UP000015104">
    <property type="component" value="Unassembled WGS sequence"/>
</dbReference>
<organism evidence="6 7">
    <name type="scientific">Tetranychus urticae</name>
    <name type="common">Two-spotted spider mite</name>
    <dbReference type="NCBI Taxonomy" id="32264"/>
    <lineage>
        <taxon>Eukaryota</taxon>
        <taxon>Metazoa</taxon>
        <taxon>Ecdysozoa</taxon>
        <taxon>Arthropoda</taxon>
        <taxon>Chelicerata</taxon>
        <taxon>Arachnida</taxon>
        <taxon>Acari</taxon>
        <taxon>Acariformes</taxon>
        <taxon>Trombidiformes</taxon>
        <taxon>Prostigmata</taxon>
        <taxon>Eleutherengona</taxon>
        <taxon>Raphignathae</taxon>
        <taxon>Tetranychoidea</taxon>
        <taxon>Tetranychidae</taxon>
        <taxon>Tetranychus</taxon>
    </lineage>
</organism>
<comment type="similarity">
    <text evidence="2">Belongs to the BORCS7 family.</text>
</comment>
<keyword evidence="4" id="KW-0472">Membrane</keyword>
<keyword evidence="5" id="KW-0458">Lysosome</keyword>
<comment type="subcellular location">
    <subcellularLocation>
        <location evidence="1">Lysosome membrane</location>
    </subcellularLocation>
</comment>
<evidence type="ECO:0000313" key="6">
    <source>
        <dbReference type="EnsemblMetazoa" id="tetur01g03130.1"/>
    </source>
</evidence>
<dbReference type="KEGG" id="tut:107361730"/>
<evidence type="ECO:0000256" key="3">
    <source>
        <dbReference type="ARBA" id="ARBA00022295"/>
    </source>
</evidence>
<dbReference type="EnsemblMetazoa" id="tetur01g03130.1">
    <property type="protein sequence ID" value="tetur01g03130.1"/>
    <property type="gene ID" value="tetur01g03130"/>
</dbReference>
<dbReference type="HOGENOM" id="CLU_2486216_0_0_1"/>
<dbReference type="OrthoDB" id="5567844at2759"/>
<dbReference type="eggNOG" id="ENOG502S6CK">
    <property type="taxonomic scope" value="Eukaryota"/>
</dbReference>
<accession>T1JQG5</accession>
<name>T1JQG5_TETUR</name>
<dbReference type="AlphaFoldDB" id="T1JQG5"/>
<dbReference type="InterPro" id="IPR032143">
    <property type="entry name" value="BORCS7"/>
</dbReference>